<accession>A0ABQ4UI26</accession>
<organism evidence="4 5">
    <name type="scientific">Methylorubrum aminovorans</name>
    <dbReference type="NCBI Taxonomy" id="269069"/>
    <lineage>
        <taxon>Bacteria</taxon>
        <taxon>Pseudomonadati</taxon>
        <taxon>Pseudomonadota</taxon>
        <taxon>Alphaproteobacteria</taxon>
        <taxon>Hyphomicrobiales</taxon>
        <taxon>Methylobacteriaceae</taxon>
        <taxon>Methylorubrum</taxon>
    </lineage>
</organism>
<feature type="chain" id="PRO_5046730266" evidence="3">
    <location>
        <begin position="24"/>
        <end position="118"/>
    </location>
</feature>
<feature type="signal peptide" evidence="3">
    <location>
        <begin position="1"/>
        <end position="23"/>
    </location>
</feature>
<keyword evidence="2 3" id="KW-0732">Signal</keyword>
<evidence type="ECO:0000256" key="3">
    <source>
        <dbReference type="SAM" id="SignalP"/>
    </source>
</evidence>
<comment type="caution">
    <text evidence="4">The sequence shown here is derived from an EMBL/GenBank/DDBJ whole genome shotgun (WGS) entry which is preliminary data.</text>
</comment>
<name>A0ABQ4UI26_9HYPH</name>
<evidence type="ECO:0000256" key="2">
    <source>
        <dbReference type="ARBA" id="ARBA00022729"/>
    </source>
</evidence>
<reference evidence="4" key="2">
    <citation type="submission" date="2021-08" db="EMBL/GenBank/DDBJ databases">
        <authorList>
            <person name="Tani A."/>
            <person name="Ola A."/>
            <person name="Ogura Y."/>
            <person name="Katsura K."/>
            <person name="Hayashi T."/>
        </authorList>
    </citation>
    <scope>NUCLEOTIDE SEQUENCE</scope>
    <source>
        <strain evidence="4">NBRC 15686</strain>
    </source>
</reference>
<gene>
    <name evidence="4" type="ORF">LNAOJCKE_3387</name>
</gene>
<dbReference type="Pfam" id="PF07012">
    <property type="entry name" value="Curlin_rpt"/>
    <property type="match status" value="1"/>
</dbReference>
<protein>
    <submittedName>
        <fullName evidence="4">Uncharacterized protein</fullName>
    </submittedName>
</protein>
<reference evidence="4" key="1">
    <citation type="journal article" date="2021" name="Front. Microbiol.">
        <title>Comprehensive Comparative Genomics and Phenotyping of Methylobacterium Species.</title>
        <authorList>
            <person name="Alessa O."/>
            <person name="Ogura Y."/>
            <person name="Fujitani Y."/>
            <person name="Takami H."/>
            <person name="Hayashi T."/>
            <person name="Sahin N."/>
            <person name="Tani A."/>
        </authorList>
    </citation>
    <scope>NUCLEOTIDE SEQUENCE</scope>
    <source>
        <strain evidence="4">NBRC 15686</strain>
    </source>
</reference>
<keyword evidence="5" id="KW-1185">Reference proteome</keyword>
<dbReference type="EMBL" id="BPRC01000012">
    <property type="protein sequence ID" value="GJE66172.1"/>
    <property type="molecule type" value="Genomic_DNA"/>
</dbReference>
<evidence type="ECO:0000313" key="4">
    <source>
        <dbReference type="EMBL" id="GJE66172.1"/>
    </source>
</evidence>
<dbReference type="InterPro" id="IPR009742">
    <property type="entry name" value="Curlin_rpt"/>
</dbReference>
<evidence type="ECO:0000256" key="1">
    <source>
        <dbReference type="ARBA" id="ARBA00009766"/>
    </source>
</evidence>
<comment type="similarity">
    <text evidence="1">Belongs to the CsgA/CsgB family.</text>
</comment>
<dbReference type="RefSeq" id="WP_238225799.1">
    <property type="nucleotide sequence ID" value="NZ_BAAADH010000026.1"/>
</dbReference>
<proteinExistence type="inferred from homology"/>
<dbReference type="Proteomes" id="UP001055039">
    <property type="component" value="Unassembled WGS sequence"/>
</dbReference>
<evidence type="ECO:0000313" key="5">
    <source>
        <dbReference type="Proteomes" id="UP001055039"/>
    </source>
</evidence>
<sequence>MRKIVSIIVGCTALAQMSGLAQAQELSSLLTRAEATMQDIENGALRNTMNRVAPSLDTAPNPGQGNAFYGVQDGMYNRIDATQTGIGNLIRITQSGMSNNAVITQSGSYNQITLRQGR</sequence>